<accession>A0A9D1WM50</accession>
<name>A0A9D1WM50_9GAMM</name>
<dbReference type="PANTHER" id="PTHR31528:SF3">
    <property type="entry name" value="THIAMINE BIOSYNTHESIS PROTEIN HI_0357-RELATED"/>
    <property type="match status" value="1"/>
</dbReference>
<evidence type="ECO:0000259" key="2">
    <source>
        <dbReference type="Pfam" id="PF09084"/>
    </source>
</evidence>
<protein>
    <submittedName>
        <fullName evidence="3">ABC transporter substrate-binding protein</fullName>
    </submittedName>
</protein>
<dbReference type="PANTHER" id="PTHR31528">
    <property type="entry name" value="4-AMINO-5-HYDROXYMETHYL-2-METHYLPYRIMIDINE PHOSPHATE SYNTHASE THI11-RELATED"/>
    <property type="match status" value="1"/>
</dbReference>
<reference evidence="3" key="2">
    <citation type="submission" date="2021-04" db="EMBL/GenBank/DDBJ databases">
        <authorList>
            <person name="Gilroy R."/>
        </authorList>
    </citation>
    <scope>NUCLEOTIDE SEQUENCE</scope>
    <source>
        <strain evidence="3">1193</strain>
    </source>
</reference>
<evidence type="ECO:0000313" key="4">
    <source>
        <dbReference type="Proteomes" id="UP000824248"/>
    </source>
</evidence>
<proteinExistence type="predicted"/>
<sequence>MLQPLCNFLANAPVTTVAIALLLSLPALAEPADSDPTLPESSIELETEVIVFPALSAPQAAPLVEVPPVVEGGGVIQSLFVEPILPELPQAGLDTEAQAGPEMEVPVSVSEPAEPIVPPPVTQLSVTLDWYLNPQHATLLIAREKGLFQRHGLEVNLSVPADPKVATKLLLADRTDLVVGRQPQLHLLADQELPVVRIATLIATPLSGLILPEATADELAIEGYRIGYTDMDGRDVMLFSALRTLLGTAQGLDLVEPVETSYRVLRALREQRVESALVHHRYLLPRQLADEGVATSMLPIEDLGLPLYDGLILMANRERLNGRRDAMRRMVAALEEAALWIANQPQAAWTLLEEAVPALADEANREAWELLYPRFAMRPAAVDHGRYLGLEHYLFNNGSLRTIKPVERLALDLGATETR</sequence>
<keyword evidence="1" id="KW-0732">Signal</keyword>
<dbReference type="GO" id="GO:0009228">
    <property type="term" value="P:thiamine biosynthetic process"/>
    <property type="evidence" value="ECO:0007669"/>
    <property type="project" value="InterPro"/>
</dbReference>
<dbReference type="EMBL" id="DXFC01000162">
    <property type="protein sequence ID" value="HIX61650.1"/>
    <property type="molecule type" value="Genomic_DNA"/>
</dbReference>
<dbReference type="Pfam" id="PF09084">
    <property type="entry name" value="NMT1"/>
    <property type="match status" value="1"/>
</dbReference>
<gene>
    <name evidence="3" type="ORF">H9854_05395</name>
</gene>
<feature type="chain" id="PRO_5039477119" evidence="1">
    <location>
        <begin position="30"/>
        <end position="419"/>
    </location>
</feature>
<comment type="caution">
    <text evidence="3">The sequence shown here is derived from an EMBL/GenBank/DDBJ whole genome shotgun (WGS) entry which is preliminary data.</text>
</comment>
<dbReference type="SUPFAM" id="SSF53850">
    <property type="entry name" value="Periplasmic binding protein-like II"/>
    <property type="match status" value="1"/>
</dbReference>
<evidence type="ECO:0000313" key="3">
    <source>
        <dbReference type="EMBL" id="HIX61650.1"/>
    </source>
</evidence>
<evidence type="ECO:0000256" key="1">
    <source>
        <dbReference type="SAM" id="SignalP"/>
    </source>
</evidence>
<reference evidence="3" key="1">
    <citation type="journal article" date="2021" name="PeerJ">
        <title>Extensive microbial diversity within the chicken gut microbiome revealed by metagenomics and culture.</title>
        <authorList>
            <person name="Gilroy R."/>
            <person name="Ravi A."/>
            <person name="Getino M."/>
            <person name="Pursley I."/>
            <person name="Horton D.L."/>
            <person name="Alikhan N.F."/>
            <person name="Baker D."/>
            <person name="Gharbi K."/>
            <person name="Hall N."/>
            <person name="Watson M."/>
            <person name="Adriaenssens E.M."/>
            <person name="Foster-Nyarko E."/>
            <person name="Jarju S."/>
            <person name="Secka A."/>
            <person name="Antonio M."/>
            <person name="Oren A."/>
            <person name="Chaudhuri R.R."/>
            <person name="La Ragione R."/>
            <person name="Hildebrand F."/>
            <person name="Pallen M.J."/>
        </authorList>
    </citation>
    <scope>NUCLEOTIDE SEQUENCE</scope>
    <source>
        <strain evidence="3">1193</strain>
    </source>
</reference>
<dbReference type="Proteomes" id="UP000824248">
    <property type="component" value="Unassembled WGS sequence"/>
</dbReference>
<feature type="domain" description="SsuA/THI5-like" evidence="2">
    <location>
        <begin position="133"/>
        <end position="348"/>
    </location>
</feature>
<organism evidence="3 4">
    <name type="scientific">Candidatus Halomonas stercoripullorum</name>
    <dbReference type="NCBI Taxonomy" id="2838617"/>
    <lineage>
        <taxon>Bacteria</taxon>
        <taxon>Pseudomonadati</taxon>
        <taxon>Pseudomonadota</taxon>
        <taxon>Gammaproteobacteria</taxon>
        <taxon>Oceanospirillales</taxon>
        <taxon>Halomonadaceae</taxon>
        <taxon>Halomonas</taxon>
    </lineage>
</organism>
<dbReference type="Gene3D" id="3.40.190.10">
    <property type="entry name" value="Periplasmic binding protein-like II"/>
    <property type="match status" value="2"/>
</dbReference>
<dbReference type="AlphaFoldDB" id="A0A9D1WM50"/>
<dbReference type="InterPro" id="IPR027939">
    <property type="entry name" value="NMT1/THI5"/>
</dbReference>
<dbReference type="InterPro" id="IPR015168">
    <property type="entry name" value="SsuA/THI5"/>
</dbReference>
<feature type="signal peptide" evidence="1">
    <location>
        <begin position="1"/>
        <end position="29"/>
    </location>
</feature>